<dbReference type="GeneID" id="3878644"/>
<evidence type="ECO:0000256" key="2">
    <source>
        <dbReference type="SAM" id="MobiDB-lite"/>
    </source>
</evidence>
<dbReference type="VEuPathDB" id="FungiDB:NCU07338"/>
<feature type="compositionally biased region" description="Basic and acidic residues" evidence="2">
    <location>
        <begin position="470"/>
        <end position="520"/>
    </location>
</feature>
<dbReference type="InterPro" id="IPR039367">
    <property type="entry name" value="Och1-like"/>
</dbReference>
<feature type="region of interest" description="Disordered" evidence="2">
    <location>
        <begin position="470"/>
        <end position="537"/>
    </location>
</feature>
<dbReference type="PaxDb" id="5141-EFNCRP00000007180"/>
<dbReference type="Pfam" id="PF04488">
    <property type="entry name" value="Gly_transf_sug"/>
    <property type="match status" value="1"/>
</dbReference>
<dbReference type="PANTHER" id="PTHR31834">
    <property type="entry name" value="INITIATION-SPECIFIC ALPHA-1,6-MANNOSYLTRANSFERASE"/>
    <property type="match status" value="1"/>
</dbReference>
<dbReference type="Gene3D" id="3.90.550.20">
    <property type="match status" value="1"/>
</dbReference>
<organism evidence="4 5">
    <name type="scientific">Neurospora crassa (strain ATCC 24698 / 74-OR23-1A / CBS 708.71 / DSM 1257 / FGSC 987)</name>
    <dbReference type="NCBI Taxonomy" id="367110"/>
    <lineage>
        <taxon>Eukaryota</taxon>
        <taxon>Fungi</taxon>
        <taxon>Dikarya</taxon>
        <taxon>Ascomycota</taxon>
        <taxon>Pezizomycotina</taxon>
        <taxon>Sordariomycetes</taxon>
        <taxon>Sordariomycetidae</taxon>
        <taxon>Sordariales</taxon>
        <taxon>Sordariaceae</taxon>
        <taxon>Neurospora</taxon>
    </lineage>
</organism>
<evidence type="ECO:0000256" key="3">
    <source>
        <dbReference type="SAM" id="Phobius"/>
    </source>
</evidence>
<protein>
    <submittedName>
        <fullName evidence="4">Alpha-1,6-mannosyltransferase Och1</fullName>
    </submittedName>
</protein>
<dbReference type="CAZy" id="GT32">
    <property type="family name" value="Glycosyltransferase Family 32"/>
</dbReference>
<dbReference type="EMBL" id="CM002239">
    <property type="protein sequence ID" value="EAA33260.2"/>
    <property type="molecule type" value="Genomic_DNA"/>
</dbReference>
<comment type="similarity">
    <text evidence="1">Belongs to the glycosyltransferase 32 family.</text>
</comment>
<feature type="transmembrane region" description="Helical" evidence="3">
    <location>
        <begin position="106"/>
        <end position="125"/>
    </location>
</feature>
<dbReference type="GO" id="GO:0006487">
    <property type="term" value="P:protein N-linked glycosylation"/>
    <property type="evidence" value="ECO:0000318"/>
    <property type="project" value="GO_Central"/>
</dbReference>
<dbReference type="SUPFAM" id="SSF53448">
    <property type="entry name" value="Nucleotide-diphospho-sugar transferases"/>
    <property type="match status" value="1"/>
</dbReference>
<keyword evidence="3" id="KW-0472">Membrane</keyword>
<dbReference type="OrthoDB" id="409543at2759"/>
<dbReference type="InterPro" id="IPR029044">
    <property type="entry name" value="Nucleotide-diphossugar_trans"/>
</dbReference>
<evidence type="ECO:0000313" key="4">
    <source>
        <dbReference type="EMBL" id="EAA33260.2"/>
    </source>
</evidence>
<accession>Q7SA25</accession>
<gene>
    <name evidence="4" type="ORF">NCU07338</name>
</gene>
<evidence type="ECO:0000313" key="5">
    <source>
        <dbReference type="Proteomes" id="UP000001805"/>
    </source>
</evidence>
<evidence type="ECO:0000256" key="1">
    <source>
        <dbReference type="ARBA" id="ARBA00009003"/>
    </source>
</evidence>
<keyword evidence="5" id="KW-1185">Reference proteome</keyword>
<dbReference type="HOGENOM" id="CLU_022381_2_0_1"/>
<dbReference type="InParanoid" id="Q7SA25"/>
<dbReference type="GO" id="GO:0000136">
    <property type="term" value="C:mannan polymerase complex"/>
    <property type="evidence" value="ECO:0000318"/>
    <property type="project" value="GO_Central"/>
</dbReference>
<dbReference type="STRING" id="367110.Q7SA25"/>
<name>Q7SA25_NEUCR</name>
<reference evidence="4 5" key="1">
    <citation type="journal article" date="2003" name="Nature">
        <title>The genome sequence of the filamentous fungus Neurospora crassa.</title>
        <authorList>
            <person name="Galagan J.E."/>
            <person name="Calvo S.E."/>
            <person name="Borkovich K.A."/>
            <person name="Selker E.U."/>
            <person name="Read N.D."/>
            <person name="Jaffe D."/>
            <person name="FitzHugh W."/>
            <person name="Ma L.J."/>
            <person name="Smirnov S."/>
            <person name="Purcell S."/>
            <person name="Rehman B."/>
            <person name="Elkins T."/>
            <person name="Engels R."/>
            <person name="Wang S."/>
            <person name="Nielsen C.B."/>
            <person name="Butler J."/>
            <person name="Endrizzi M."/>
            <person name="Qui D."/>
            <person name="Ianakiev P."/>
            <person name="Bell-Pedersen D."/>
            <person name="Nelson M.A."/>
            <person name="Werner-Washburne M."/>
            <person name="Selitrennikoff C.P."/>
            <person name="Kinsey J.A."/>
            <person name="Braun E.L."/>
            <person name="Zelter A."/>
            <person name="Schulte U."/>
            <person name="Kothe G.O."/>
            <person name="Jedd G."/>
            <person name="Mewes W."/>
            <person name="Staben C."/>
            <person name="Marcotte E."/>
            <person name="Greenberg D."/>
            <person name="Roy A."/>
            <person name="Foley K."/>
            <person name="Naylor J."/>
            <person name="Stange-Thomann N."/>
            <person name="Barrett R."/>
            <person name="Gnerre S."/>
            <person name="Kamal M."/>
            <person name="Kamvysselis M."/>
            <person name="Mauceli E."/>
            <person name="Bielke C."/>
            <person name="Rudd S."/>
            <person name="Frishman D."/>
            <person name="Krystofova S."/>
            <person name="Rasmussen C."/>
            <person name="Metzenberg R.L."/>
            <person name="Perkins D.D."/>
            <person name="Kroken S."/>
            <person name="Cogoni C."/>
            <person name="Macino G."/>
            <person name="Catcheside D."/>
            <person name="Li W."/>
            <person name="Pratt R.J."/>
            <person name="Osmani S.A."/>
            <person name="DeSouza C.P."/>
            <person name="Glass L."/>
            <person name="Orbach M.J."/>
            <person name="Berglund J.A."/>
            <person name="Voelker R."/>
            <person name="Yarden O."/>
            <person name="Plamann M."/>
            <person name="Seiler S."/>
            <person name="Dunlap J."/>
            <person name="Radford A."/>
            <person name="Aramayo R."/>
            <person name="Natvig D.O."/>
            <person name="Alex L.A."/>
            <person name="Mannhaupt G."/>
            <person name="Ebbole D.J."/>
            <person name="Freitag M."/>
            <person name="Paulsen I."/>
            <person name="Sachs M.S."/>
            <person name="Lander E.S."/>
            <person name="Nusbaum C."/>
            <person name="Birren B."/>
        </authorList>
    </citation>
    <scope>NUCLEOTIDE SEQUENCE [LARGE SCALE GENOMIC DNA]</scope>
    <source>
        <strain evidence="5">ATCC 24698 / 74-OR23-1A / CBS 708.71 / DSM 1257 / FGSC 987</strain>
    </source>
</reference>
<dbReference type="PANTHER" id="PTHR31834:SF8">
    <property type="entry name" value="TRANSFERASE, PUTATIVE (AFU_ORTHOLOGUE AFUA_6G14040)-RELATED"/>
    <property type="match status" value="1"/>
</dbReference>
<sequence length="537" mass="61174">MSSAFCSSSASSSVHHQPRGRHFFVLPFLLSRLWSLIHSLPSSTRQLSPPSSSRVLTLDATRFKGCSLVHLPVMIAKLVSPLGSPKLAATTAQFRNRLPTQFRRGAPLYIAVVVFVLFLLNVTLFHSGVQDTTFVLPHVATKHNIPKYTRAEFPRKIWQTWKVNPLAFEQRDLDTARSWVGQNPSYRYEVLTDSNDMQYVEWHFGPDGFNRPDIVNFYRSVKAAIVKADLLRYLVMYAEGGLYADIDVEALKPLSKFVPERYDMADIDMVIGVEIDEPDWKDHPILGPKSRSFCQWTFMCKPQLPVMMRLIEQIMTWLNGVAKEQGVPLAEVKLDFDQIISGTGPSAFTNAIIAEMNDASHNPGKPITWDTFHDLGESKLVSRVLVLTVEAFAAGQGHSNSGNHDARAALVKHHYHASNWPSRHPRYKHPAYGEVEQCNWVDECVKKWDENVAAWGKLSEAEQKSILAEKERKEKEREEQRKKEEEERKKKEEEDRKKKEEEDRRKKEEEEAKAGKEKAAKKNAGKGNEKAAKDNKP</sequence>
<dbReference type="GO" id="GO:0000009">
    <property type="term" value="F:alpha-1,6-mannosyltransferase activity"/>
    <property type="evidence" value="ECO:0000318"/>
    <property type="project" value="GO_Central"/>
</dbReference>
<feature type="compositionally biased region" description="Basic and acidic residues" evidence="2">
    <location>
        <begin position="527"/>
        <end position="537"/>
    </location>
</feature>
<proteinExistence type="inferred from homology"/>
<dbReference type="Proteomes" id="UP000001805">
    <property type="component" value="Chromosome 4, Linkage Group IV"/>
</dbReference>
<dbReference type="InterPro" id="IPR007577">
    <property type="entry name" value="GlycoTrfase_DXD_sugar-bd_CS"/>
</dbReference>
<keyword evidence="3" id="KW-0812">Transmembrane</keyword>
<dbReference type="RefSeq" id="XP_962496.2">
    <property type="nucleotide sequence ID" value="XM_957403.2"/>
</dbReference>
<dbReference type="KEGG" id="ncr:NCU07338"/>
<dbReference type="AlphaFoldDB" id="Q7SA25"/>
<dbReference type="FunFam" id="3.90.550.20:FF:000004">
    <property type="entry name" value="Glycosyltransferase family 32 protein"/>
    <property type="match status" value="1"/>
</dbReference>
<keyword evidence="3" id="KW-1133">Transmembrane helix</keyword>